<evidence type="ECO:0000313" key="2">
    <source>
        <dbReference type="EMBL" id="JAV84111.1"/>
    </source>
</evidence>
<dbReference type="EC" id="3.4.21.-" evidence="1"/>
<keyword evidence="1" id="KW-0378">Hydrolase</keyword>
<proteinExistence type="inferred from homology"/>
<evidence type="ECO:0000256" key="1">
    <source>
        <dbReference type="PIRNR" id="PIRNR037989"/>
    </source>
</evidence>
<dbReference type="EMBL" id="GEZM01033804">
    <property type="protein sequence ID" value="JAV84111.1"/>
    <property type="molecule type" value="Transcribed_RNA"/>
</dbReference>
<reference evidence="2" key="1">
    <citation type="journal article" date="2016" name="Sci. Rep.">
        <title>Molecular characterization of firefly nuptial gifts: a multi-omics approach sheds light on postcopulatory sexual selection.</title>
        <authorList>
            <person name="Al-Wathiqui N."/>
            <person name="Fallon T.R."/>
            <person name="South A."/>
            <person name="Weng J.K."/>
            <person name="Lewis S.M."/>
        </authorList>
    </citation>
    <scope>NUCLEOTIDE SEQUENCE</scope>
</reference>
<dbReference type="PANTHER" id="PTHR21004:SF0">
    <property type="entry name" value="PEROXISOMAL LEADER PEPTIDE-PROCESSING PROTEASE"/>
    <property type="match status" value="1"/>
</dbReference>
<dbReference type="PANTHER" id="PTHR21004">
    <property type="entry name" value="SERINE PROTEASE-RELATED"/>
    <property type="match status" value="1"/>
</dbReference>
<protein>
    <recommendedName>
        <fullName evidence="1">Peroxisomal leader peptide-processing protease</fullName>
        <ecNumber evidence="1">3.4.21.-</ecNumber>
    </recommendedName>
</protein>
<dbReference type="InterPro" id="IPR039245">
    <property type="entry name" value="TYSND1/DEG15"/>
</dbReference>
<comment type="function">
    <text evidence="1">Peroxisomal protease that mediates both the removal of the leader peptide from proteins containing a PTS2 target sequence and processes several PTS1-containing proteins. Catalyzes the processing of PTS1-proteins involved in the peroxisomal beta-oxidation of fatty acids.</text>
</comment>
<dbReference type="GO" id="GO:0016485">
    <property type="term" value="P:protein processing"/>
    <property type="evidence" value="ECO:0007669"/>
    <property type="project" value="InterPro"/>
</dbReference>
<evidence type="ECO:0000313" key="4">
    <source>
        <dbReference type="Proteomes" id="UP000327044"/>
    </source>
</evidence>
<dbReference type="GO" id="GO:0031998">
    <property type="term" value="P:regulation of fatty acid beta-oxidation"/>
    <property type="evidence" value="ECO:0007669"/>
    <property type="project" value="TreeGrafter"/>
</dbReference>
<keyword evidence="1" id="KW-0645">Protease</keyword>
<reference evidence="3" key="3">
    <citation type="submission" date="2019-08" db="EMBL/GenBank/DDBJ databases">
        <authorList>
            <consortium name="Photinus pyralis genome working group"/>
            <person name="Fallon T.R."/>
            <person name="Sander Lower S.E."/>
            <person name="Weng J.-K."/>
        </authorList>
    </citation>
    <scope>NUCLEOTIDE SEQUENCE</scope>
    <source>
        <strain evidence="3">1611_PpyrPB1</strain>
        <tissue evidence="3">Whole body</tissue>
    </source>
</reference>
<evidence type="ECO:0000313" key="3">
    <source>
        <dbReference type="EMBL" id="KAB0803840.1"/>
    </source>
</evidence>
<dbReference type="InterPro" id="IPR009003">
    <property type="entry name" value="Peptidase_S1_PA"/>
</dbReference>
<dbReference type="InterPro" id="IPR043504">
    <property type="entry name" value="Peptidase_S1_PA_chymotrypsin"/>
</dbReference>
<dbReference type="GO" id="GO:0005777">
    <property type="term" value="C:peroxisome"/>
    <property type="evidence" value="ECO:0007669"/>
    <property type="project" value="UniProtKB-SubCell"/>
</dbReference>
<dbReference type="InParanoid" id="A0A1Y1MEU2"/>
<accession>A0A1Y1MEU2</accession>
<sequence>MELHSVLVECNNNNDIYTNSGLQFSQYVLINSNVLTSYLQEHSFNKWFNDIAPGIMHIYPFSSVNEPKLRIVARDADKTSVRSARVVACFICNNILVSSQKYLKDWAVDCDGNQRRETLSLFFILKAASVVQQQTSNDEKKDLNKALNELLIISTSPQFLSIGQEVYIESTPFGNRAFLNSYSQGVVSNIFGEQNSLLLTDCSSTPGSEGSPVYIKTRWKQKFIFAIVISCLNWWKGEWVGLTLAANLVPLLRELIPPCYQNINVLKSNPTFANEELQLLATLTKSVVQIVSGSLWGTGILLNKTKGIFITNSHVIQPHTEVFVYWRTLEIKATVLHRTPDFEPFDLAILKANPRDLEKLDISSSVLSTEAAQRGDQIYAVGYPLFPRNLMVRPSITRGCVSLVQEYVVKTTATVLPGSSGGAIFNDNGKLIAITVSNTKMEDVGVVYPRINLAVPILAILEYLQLFLQTGDTKILSRLHSSDLSVRQQWDFVSGKL</sequence>
<keyword evidence="1" id="KW-0720">Serine protease</keyword>
<dbReference type="EMBL" id="VVIM01000001">
    <property type="protein sequence ID" value="KAB0803840.1"/>
    <property type="molecule type" value="Genomic_DNA"/>
</dbReference>
<comment type="PTM">
    <text evidence="1">The full-lengh TYSND1 is the active the proteolytic processing of PTS1- and PTS2-proteins and in self-cleavage, and intermolecular self-cleavage of TYSND1 down-regulates its protease activity.</text>
</comment>
<dbReference type="Pfam" id="PF13365">
    <property type="entry name" value="Trypsin_2"/>
    <property type="match status" value="1"/>
</dbReference>
<dbReference type="SUPFAM" id="SSF50494">
    <property type="entry name" value="Trypsin-like serine proteases"/>
    <property type="match status" value="1"/>
</dbReference>
<dbReference type="FunCoup" id="A0A1Y1MEU2">
    <property type="interactions" value="105"/>
</dbReference>
<reference evidence="3 4" key="2">
    <citation type="journal article" date="2018" name="Elife">
        <title>Firefly genomes illuminate parallel origins of bioluminescence in beetles.</title>
        <authorList>
            <person name="Fallon T.R."/>
            <person name="Lower S.E."/>
            <person name="Chang C.H."/>
            <person name="Bessho-Uehara M."/>
            <person name="Martin G.J."/>
            <person name="Bewick A.J."/>
            <person name="Behringer M."/>
            <person name="Debat H.J."/>
            <person name="Wong I."/>
            <person name="Day J.C."/>
            <person name="Suvorov A."/>
            <person name="Silva C.J."/>
            <person name="Stanger-Hall K.F."/>
            <person name="Hall D.W."/>
            <person name="Schmitz R.J."/>
            <person name="Nelson D.R."/>
            <person name="Lewis S.M."/>
            <person name="Shigenobu S."/>
            <person name="Bybee S.M."/>
            <person name="Larracuente A.M."/>
            <person name="Oba Y."/>
            <person name="Weng J.K."/>
        </authorList>
    </citation>
    <scope>NUCLEOTIDE SEQUENCE [LARGE SCALE GENOMIC DNA]</scope>
    <source>
        <strain evidence="3">1611_PpyrPB1</strain>
        <tissue evidence="3">Whole body</tissue>
    </source>
</reference>
<keyword evidence="4" id="KW-1185">Reference proteome</keyword>
<dbReference type="AlphaFoldDB" id="A0A1Y1MEU2"/>
<name>A0A1Y1MEU2_PHOPY</name>
<gene>
    <name evidence="3" type="ORF">PPYR_00810</name>
</gene>
<keyword evidence="1" id="KW-0576">Peroxisome</keyword>
<comment type="subcellular location">
    <subcellularLocation>
        <location evidence="1">Peroxisome</location>
    </subcellularLocation>
</comment>
<dbReference type="GO" id="GO:0004252">
    <property type="term" value="F:serine-type endopeptidase activity"/>
    <property type="evidence" value="ECO:0007669"/>
    <property type="project" value="InterPro"/>
</dbReference>
<organism evidence="2">
    <name type="scientific">Photinus pyralis</name>
    <name type="common">Common eastern firefly</name>
    <name type="synonym">Lampyris pyralis</name>
    <dbReference type="NCBI Taxonomy" id="7054"/>
    <lineage>
        <taxon>Eukaryota</taxon>
        <taxon>Metazoa</taxon>
        <taxon>Ecdysozoa</taxon>
        <taxon>Arthropoda</taxon>
        <taxon>Hexapoda</taxon>
        <taxon>Insecta</taxon>
        <taxon>Pterygota</taxon>
        <taxon>Neoptera</taxon>
        <taxon>Endopterygota</taxon>
        <taxon>Coleoptera</taxon>
        <taxon>Polyphaga</taxon>
        <taxon>Elateriformia</taxon>
        <taxon>Elateroidea</taxon>
        <taxon>Lampyridae</taxon>
        <taxon>Lampyrinae</taxon>
        <taxon>Photinus</taxon>
    </lineage>
</organism>
<comment type="similarity">
    <text evidence="1">Belongs to the peptidase S1B family.</text>
</comment>
<dbReference type="Gene3D" id="2.40.10.10">
    <property type="entry name" value="Trypsin-like serine proteases"/>
    <property type="match status" value="2"/>
</dbReference>
<dbReference type="Proteomes" id="UP000327044">
    <property type="component" value="Unassembled WGS sequence"/>
</dbReference>